<dbReference type="InterPro" id="IPR016193">
    <property type="entry name" value="Cytidine_deaminase-like"/>
</dbReference>
<dbReference type="Pfam" id="PF00383">
    <property type="entry name" value="dCMP_cyt_deam_1"/>
    <property type="match status" value="1"/>
</dbReference>
<protein>
    <submittedName>
        <fullName evidence="11">Diaminohydroxyphosphoribosylaminopyrimidine deaminase / 5-amino-6-(5-phosphoribosylamino)uracil reductase</fullName>
        <ecNumber evidence="11">1.1.1.193</ecNumber>
        <ecNumber evidence="11">3.5.4.26</ecNumber>
    </submittedName>
</protein>
<keyword evidence="9" id="KW-0511">Multifunctional enzyme</keyword>
<dbReference type="GO" id="GO:0008703">
    <property type="term" value="F:5-amino-6-(5-phosphoribosylamino)uracil reductase activity"/>
    <property type="evidence" value="ECO:0007669"/>
    <property type="project" value="UniProtKB-EC"/>
</dbReference>
<dbReference type="UniPathway" id="UPA00275">
    <property type="reaction ID" value="UER00402"/>
</dbReference>
<gene>
    <name evidence="11" type="ORF">MNBD_NITROSPIRAE01-1640</name>
</gene>
<comment type="pathway">
    <text evidence="3">Cofactor biosynthesis; riboflavin biosynthesis; 5-amino-6-(D-ribitylamino)uracil from GTP: step 3/4.</text>
</comment>
<evidence type="ECO:0000256" key="4">
    <source>
        <dbReference type="ARBA" id="ARBA00022723"/>
    </source>
</evidence>
<dbReference type="Gene3D" id="3.40.140.10">
    <property type="entry name" value="Cytidine Deaminase, domain 2"/>
    <property type="match status" value="1"/>
</dbReference>
<dbReference type="PANTHER" id="PTHR38011">
    <property type="entry name" value="DIHYDROFOLATE REDUCTASE FAMILY PROTEIN (AFU_ORTHOLOGUE AFUA_8G06820)"/>
    <property type="match status" value="1"/>
</dbReference>
<dbReference type="EC" id="3.5.4.26" evidence="11"/>
<comment type="cofactor">
    <cofactor evidence="1">
        <name>Zn(2+)</name>
        <dbReference type="ChEBI" id="CHEBI:29105"/>
    </cofactor>
</comment>
<dbReference type="CDD" id="cd01284">
    <property type="entry name" value="Riboflavin_deaminase-reductase"/>
    <property type="match status" value="1"/>
</dbReference>
<dbReference type="FunFam" id="3.40.140.10:FF:000025">
    <property type="entry name" value="Riboflavin biosynthesis protein RibD"/>
    <property type="match status" value="1"/>
</dbReference>
<dbReference type="InterPro" id="IPR050765">
    <property type="entry name" value="Riboflavin_Biosynth_HTPR"/>
</dbReference>
<evidence type="ECO:0000313" key="11">
    <source>
        <dbReference type="EMBL" id="VAX28935.1"/>
    </source>
</evidence>
<comment type="pathway">
    <text evidence="2">Cofactor biosynthesis; riboflavin biosynthesis; 5-amino-6-(D-ribitylamino)uracil from GTP: step 2/4.</text>
</comment>
<evidence type="ECO:0000256" key="5">
    <source>
        <dbReference type="ARBA" id="ARBA00022801"/>
    </source>
</evidence>
<organism evidence="11">
    <name type="scientific">hydrothermal vent metagenome</name>
    <dbReference type="NCBI Taxonomy" id="652676"/>
    <lineage>
        <taxon>unclassified sequences</taxon>
        <taxon>metagenomes</taxon>
        <taxon>ecological metagenomes</taxon>
    </lineage>
</organism>
<keyword evidence="6" id="KW-0862">Zinc</keyword>
<dbReference type="NCBIfam" id="TIGR00227">
    <property type="entry name" value="ribD_Cterm"/>
    <property type="match status" value="1"/>
</dbReference>
<evidence type="ECO:0000256" key="2">
    <source>
        <dbReference type="ARBA" id="ARBA00004882"/>
    </source>
</evidence>
<dbReference type="SUPFAM" id="SSF53597">
    <property type="entry name" value="Dihydrofolate reductase-like"/>
    <property type="match status" value="1"/>
</dbReference>
<evidence type="ECO:0000256" key="6">
    <source>
        <dbReference type="ARBA" id="ARBA00022833"/>
    </source>
</evidence>
<feature type="domain" description="CMP/dCMP-type deaminase" evidence="10">
    <location>
        <begin position="4"/>
        <end position="127"/>
    </location>
</feature>
<evidence type="ECO:0000259" key="10">
    <source>
        <dbReference type="PROSITE" id="PS51747"/>
    </source>
</evidence>
<evidence type="ECO:0000256" key="7">
    <source>
        <dbReference type="ARBA" id="ARBA00022857"/>
    </source>
</evidence>
<dbReference type="SUPFAM" id="SSF53927">
    <property type="entry name" value="Cytidine deaminase-like"/>
    <property type="match status" value="1"/>
</dbReference>
<reference evidence="11" key="1">
    <citation type="submission" date="2018-06" db="EMBL/GenBank/DDBJ databases">
        <authorList>
            <person name="Zhirakovskaya E."/>
        </authorList>
    </citation>
    <scope>NUCLEOTIDE SEQUENCE</scope>
</reference>
<dbReference type="InterPro" id="IPR002125">
    <property type="entry name" value="CMP_dCMP_dom"/>
</dbReference>
<dbReference type="PROSITE" id="PS51747">
    <property type="entry name" value="CYT_DCMP_DEAMINASES_2"/>
    <property type="match status" value="1"/>
</dbReference>
<dbReference type="GO" id="GO:0050661">
    <property type="term" value="F:NADP binding"/>
    <property type="evidence" value="ECO:0007669"/>
    <property type="project" value="InterPro"/>
</dbReference>
<dbReference type="Gene3D" id="3.40.430.10">
    <property type="entry name" value="Dihydrofolate Reductase, subunit A"/>
    <property type="match status" value="1"/>
</dbReference>
<dbReference type="PANTHER" id="PTHR38011:SF7">
    <property type="entry name" value="2,5-DIAMINO-6-RIBOSYLAMINO-4(3H)-PYRIMIDINONE 5'-PHOSPHATE REDUCTASE"/>
    <property type="match status" value="1"/>
</dbReference>
<keyword evidence="5 11" id="KW-0378">Hydrolase</keyword>
<dbReference type="EC" id="1.1.1.193" evidence="11"/>
<evidence type="ECO:0000256" key="1">
    <source>
        <dbReference type="ARBA" id="ARBA00001947"/>
    </source>
</evidence>
<name>A0A3B1DAX6_9ZZZZ</name>
<evidence type="ECO:0000256" key="3">
    <source>
        <dbReference type="ARBA" id="ARBA00004910"/>
    </source>
</evidence>
<keyword evidence="7" id="KW-0521">NADP</keyword>
<dbReference type="GO" id="GO:0046872">
    <property type="term" value="F:metal ion binding"/>
    <property type="evidence" value="ECO:0007669"/>
    <property type="project" value="UniProtKB-KW"/>
</dbReference>
<dbReference type="EMBL" id="UOGF01000044">
    <property type="protein sequence ID" value="VAX28935.1"/>
    <property type="molecule type" value="Genomic_DNA"/>
</dbReference>
<dbReference type="InterPro" id="IPR011549">
    <property type="entry name" value="RibD_C"/>
</dbReference>
<dbReference type="InterPro" id="IPR002734">
    <property type="entry name" value="RibDG_C"/>
</dbReference>
<evidence type="ECO:0000256" key="9">
    <source>
        <dbReference type="ARBA" id="ARBA00023268"/>
    </source>
</evidence>
<proteinExistence type="predicted"/>
<evidence type="ECO:0000256" key="8">
    <source>
        <dbReference type="ARBA" id="ARBA00023002"/>
    </source>
</evidence>
<sequence length="367" mass="39399">MLNDSDLLYMKRALRLAKKGRGRTAPNPMVGAVVVLQGKIVGEGYHHAAGKAHAEILALEAAGPLVKGATLYTTLEPCCHIKKRTPPCTEALIKSGVVRVVSAMKDPNPRVSGKGFKQLKDAGIQVEQGLLREAAEFLNEVFMKNMETGQPFVTLKAAMTLDGRIATASGESKWISGERARLEVDRLRAEADGVLVGIGTVLADDPMLRLRKTKGKNPIRVVLDPHLKIPLSSRLVETARETPTVILTTEAAAPLQGKALERKGVLVRKIALQGKEMPFKVILHDLAKQGITHLLVEGGGGVNGIALRSGCVDRVIFYISPRFLCGADAKGVVTGTALPSLALAPTLKNMTVRRMGNDIRIEGRLGK</sequence>
<accession>A0A3B1DAX6</accession>
<dbReference type="NCBIfam" id="TIGR00326">
    <property type="entry name" value="eubact_ribD"/>
    <property type="match status" value="1"/>
</dbReference>
<keyword evidence="8 11" id="KW-0560">Oxidoreductase</keyword>
<dbReference type="PIRSF" id="PIRSF006769">
    <property type="entry name" value="RibD"/>
    <property type="match status" value="1"/>
</dbReference>
<keyword evidence="4" id="KW-0479">Metal-binding</keyword>
<dbReference type="InterPro" id="IPR024072">
    <property type="entry name" value="DHFR-like_dom_sf"/>
</dbReference>
<dbReference type="GO" id="GO:0009231">
    <property type="term" value="P:riboflavin biosynthetic process"/>
    <property type="evidence" value="ECO:0007669"/>
    <property type="project" value="UniProtKB-UniPathway"/>
</dbReference>
<dbReference type="InterPro" id="IPR004794">
    <property type="entry name" value="Eubact_RibD"/>
</dbReference>
<dbReference type="GO" id="GO:0008835">
    <property type="term" value="F:diaminohydroxyphosphoribosylaminopyrimidine deaminase activity"/>
    <property type="evidence" value="ECO:0007669"/>
    <property type="project" value="UniProtKB-EC"/>
</dbReference>
<dbReference type="Pfam" id="PF01872">
    <property type="entry name" value="RibD_C"/>
    <property type="match status" value="1"/>
</dbReference>
<dbReference type="AlphaFoldDB" id="A0A3B1DAX6"/>